<accession>A1TT77</accession>
<dbReference type="Pfam" id="PF00528">
    <property type="entry name" value="BPD_transp_1"/>
    <property type="match status" value="1"/>
</dbReference>
<evidence type="ECO:0000256" key="5">
    <source>
        <dbReference type="ARBA" id="ARBA00022989"/>
    </source>
</evidence>
<sequence>MLRLSAHAPDRLSMGPFLFKRLLTFAATLAGASVVVFLVLEILPGNAAQVMMGPDASPEAVEALAARLGLDQPAPLRYVQWIGGLLSGDMGTSLAYGTPVRDLVLERLALTVPLAVMAMAITTVLALLAGVYAASRHRRWGDVGVMGLAQIGIAIPNFWFAILLILLFSVKLQWFSAGGFPGWTEASGGSPLAALQALLLPAVSLAVVQAAILARITRSAVLEVLREDFVRTARAKGLSRRSALWGHVLRNAMIPVVTVMGLQFANLLAGTIVVENVFYLPGLGRLIFQSIANRDLVVVRNCVMLLAAMVIVVNFAVDLLYAAIDPRVKASGL</sequence>
<comment type="subcellular location">
    <subcellularLocation>
        <location evidence="1 7">Cell membrane</location>
        <topology evidence="1 7">Multi-pass membrane protein</topology>
    </subcellularLocation>
</comment>
<dbReference type="Proteomes" id="UP000002596">
    <property type="component" value="Chromosome"/>
</dbReference>
<feature type="transmembrane region" description="Helical" evidence="7">
    <location>
        <begin position="21"/>
        <end position="43"/>
    </location>
</feature>
<dbReference type="Pfam" id="PF19300">
    <property type="entry name" value="BPD_transp_1_N"/>
    <property type="match status" value="1"/>
</dbReference>
<dbReference type="PANTHER" id="PTHR43163:SF6">
    <property type="entry name" value="DIPEPTIDE TRANSPORT SYSTEM PERMEASE PROTEIN DPPB-RELATED"/>
    <property type="match status" value="1"/>
</dbReference>
<evidence type="ECO:0000256" key="3">
    <source>
        <dbReference type="ARBA" id="ARBA00022475"/>
    </source>
</evidence>
<organism evidence="9 10">
    <name type="scientific">Paracidovorax citrulli (strain AAC00-1)</name>
    <name type="common">Acidovorax citrulli</name>
    <dbReference type="NCBI Taxonomy" id="397945"/>
    <lineage>
        <taxon>Bacteria</taxon>
        <taxon>Pseudomonadati</taxon>
        <taxon>Pseudomonadota</taxon>
        <taxon>Betaproteobacteria</taxon>
        <taxon>Burkholderiales</taxon>
        <taxon>Comamonadaceae</taxon>
        <taxon>Paracidovorax</taxon>
    </lineage>
</organism>
<proteinExistence type="inferred from homology"/>
<gene>
    <name evidence="9" type="ordered locus">Aave_3614</name>
</gene>
<dbReference type="InterPro" id="IPR000515">
    <property type="entry name" value="MetI-like"/>
</dbReference>
<feature type="transmembrane region" description="Helical" evidence="7">
    <location>
        <begin position="248"/>
        <end position="274"/>
    </location>
</feature>
<feature type="domain" description="ABC transmembrane type-1" evidence="8">
    <location>
        <begin position="108"/>
        <end position="321"/>
    </location>
</feature>
<dbReference type="InterPro" id="IPR045621">
    <property type="entry name" value="BPD_transp_1_N"/>
</dbReference>
<dbReference type="InterPro" id="IPR035906">
    <property type="entry name" value="MetI-like_sf"/>
</dbReference>
<comment type="similarity">
    <text evidence="7">Belongs to the binding-protein-dependent transport system permease family.</text>
</comment>
<dbReference type="STRING" id="397945.Aave_3614"/>
<dbReference type="GO" id="GO:0005886">
    <property type="term" value="C:plasma membrane"/>
    <property type="evidence" value="ECO:0007669"/>
    <property type="project" value="UniProtKB-SubCell"/>
</dbReference>
<dbReference type="eggNOG" id="COG0601">
    <property type="taxonomic scope" value="Bacteria"/>
</dbReference>
<evidence type="ECO:0000256" key="2">
    <source>
        <dbReference type="ARBA" id="ARBA00022448"/>
    </source>
</evidence>
<evidence type="ECO:0000259" key="8">
    <source>
        <dbReference type="PROSITE" id="PS50928"/>
    </source>
</evidence>
<dbReference type="AlphaFoldDB" id="A1TT77"/>
<dbReference type="EMBL" id="CP000512">
    <property type="protein sequence ID" value="ABM34165.1"/>
    <property type="molecule type" value="Genomic_DNA"/>
</dbReference>
<name>A1TT77_PARC0</name>
<dbReference type="SUPFAM" id="SSF161098">
    <property type="entry name" value="MetI-like"/>
    <property type="match status" value="1"/>
</dbReference>
<dbReference type="PANTHER" id="PTHR43163">
    <property type="entry name" value="DIPEPTIDE TRANSPORT SYSTEM PERMEASE PROTEIN DPPB-RELATED"/>
    <property type="match status" value="1"/>
</dbReference>
<dbReference type="HOGENOM" id="CLU_036879_0_1_4"/>
<feature type="transmembrane region" description="Helical" evidence="7">
    <location>
        <begin position="192"/>
        <end position="216"/>
    </location>
</feature>
<dbReference type="PROSITE" id="PS50928">
    <property type="entry name" value="ABC_TM1"/>
    <property type="match status" value="1"/>
</dbReference>
<feature type="transmembrane region" description="Helical" evidence="7">
    <location>
        <begin position="303"/>
        <end position="324"/>
    </location>
</feature>
<feature type="transmembrane region" description="Helical" evidence="7">
    <location>
        <begin position="145"/>
        <end position="172"/>
    </location>
</feature>
<dbReference type="CDD" id="cd06261">
    <property type="entry name" value="TM_PBP2"/>
    <property type="match status" value="1"/>
</dbReference>
<evidence type="ECO:0000313" key="10">
    <source>
        <dbReference type="Proteomes" id="UP000002596"/>
    </source>
</evidence>
<keyword evidence="6 7" id="KW-0472">Membrane</keyword>
<keyword evidence="4 7" id="KW-0812">Transmembrane</keyword>
<evidence type="ECO:0000256" key="4">
    <source>
        <dbReference type="ARBA" id="ARBA00022692"/>
    </source>
</evidence>
<keyword evidence="5 7" id="KW-1133">Transmembrane helix</keyword>
<dbReference type="GO" id="GO:0071916">
    <property type="term" value="F:dipeptide transmembrane transporter activity"/>
    <property type="evidence" value="ECO:0007669"/>
    <property type="project" value="TreeGrafter"/>
</dbReference>
<dbReference type="KEGG" id="aav:Aave_3614"/>
<evidence type="ECO:0000256" key="1">
    <source>
        <dbReference type="ARBA" id="ARBA00004651"/>
    </source>
</evidence>
<keyword evidence="3" id="KW-1003">Cell membrane</keyword>
<dbReference type="Gene3D" id="1.10.3720.10">
    <property type="entry name" value="MetI-like"/>
    <property type="match status" value="1"/>
</dbReference>
<feature type="transmembrane region" description="Helical" evidence="7">
    <location>
        <begin position="108"/>
        <end position="133"/>
    </location>
</feature>
<protein>
    <submittedName>
        <fullName evidence="9">Binding-protein-dependent transport systems inner membrane component</fullName>
    </submittedName>
</protein>
<evidence type="ECO:0000256" key="6">
    <source>
        <dbReference type="ARBA" id="ARBA00023136"/>
    </source>
</evidence>
<evidence type="ECO:0000313" key="9">
    <source>
        <dbReference type="EMBL" id="ABM34165.1"/>
    </source>
</evidence>
<reference evidence="9 10" key="1">
    <citation type="submission" date="2006-12" db="EMBL/GenBank/DDBJ databases">
        <title>Complete sequence of Acidovorax avenae subsp. citrulli AAC00-1.</title>
        <authorList>
            <consortium name="US DOE Joint Genome Institute"/>
            <person name="Copeland A."/>
            <person name="Lucas S."/>
            <person name="Lapidus A."/>
            <person name="Barry K."/>
            <person name="Detter J.C."/>
            <person name="Glavina del Rio T."/>
            <person name="Dalin E."/>
            <person name="Tice H."/>
            <person name="Pitluck S."/>
            <person name="Kiss H."/>
            <person name="Brettin T."/>
            <person name="Bruce D."/>
            <person name="Han C."/>
            <person name="Tapia R."/>
            <person name="Gilna P."/>
            <person name="Schmutz J."/>
            <person name="Larimer F."/>
            <person name="Land M."/>
            <person name="Hauser L."/>
            <person name="Kyrpides N."/>
            <person name="Kim E."/>
            <person name="Stahl D."/>
            <person name="Richardson P."/>
        </authorList>
    </citation>
    <scope>NUCLEOTIDE SEQUENCE [LARGE SCALE GENOMIC DNA]</scope>
    <source>
        <strain evidence="9 10">AAC00-1</strain>
    </source>
</reference>
<evidence type="ECO:0000256" key="7">
    <source>
        <dbReference type="RuleBase" id="RU363032"/>
    </source>
</evidence>
<keyword evidence="2 7" id="KW-0813">Transport</keyword>